<keyword evidence="1" id="KW-0472">Membrane</keyword>
<keyword evidence="1" id="KW-0812">Transmembrane</keyword>
<feature type="transmembrane region" description="Helical" evidence="1">
    <location>
        <begin position="65"/>
        <end position="86"/>
    </location>
</feature>
<proteinExistence type="predicted"/>
<organism evidence="2 3">
    <name type="scientific">Comamonas testosteroni</name>
    <name type="common">Pseudomonas testosteroni</name>
    <dbReference type="NCBI Taxonomy" id="285"/>
    <lineage>
        <taxon>Bacteria</taxon>
        <taxon>Pseudomonadati</taxon>
        <taxon>Pseudomonadota</taxon>
        <taxon>Betaproteobacteria</taxon>
        <taxon>Burkholderiales</taxon>
        <taxon>Comamonadaceae</taxon>
        <taxon>Comamonas</taxon>
    </lineage>
</organism>
<dbReference type="AlphaFoldDB" id="A0A373FD71"/>
<name>A0A373FD71_COMTE</name>
<dbReference type="Proteomes" id="UP000261948">
    <property type="component" value="Unassembled WGS sequence"/>
</dbReference>
<sequence>MSLKTRKVFCPQCGAGRCQPVPGVSNMLACQSCGTQFIFTDGGGVAQVQIAQPASKMLWPQMQSLKWAIGFLLLALVLGFLLPPVLEALQQRPDAAAQRVEEGRLDTAALYENSGGQFSHVQLLQWRRGEQEVFRIKVTDMQTGKLLSEPREYRFTWSTDGSNAFRRFSDDKLYLTLKDRMLLRFDPGAQQFVDITAQVAERFAPQLSSGISKIKVAYRSNENLEITASDGTEYLASWISAQIFKDADASQAYTQAVQGYTQLRTGWRVAPVDGPGSISNRRYLLVQTWSKWEPGQIFINSHIDLYPNSSERVKEDRRGYLDAGSGYSVRPYLKDKGFVRLQAVEMQTPRFNAQVLAQNSQRVLLVYSPEPDSSKPRVLQLVDKDARRVVWSRTIDQVEPLRESASNWYAGAIAVASGFYISANGAKPGFYLDNNGGLVHDFAAGKP</sequence>
<dbReference type="EMBL" id="QURR01000025">
    <property type="protein sequence ID" value="RGE42084.1"/>
    <property type="molecule type" value="Genomic_DNA"/>
</dbReference>
<dbReference type="OrthoDB" id="8794300at2"/>
<evidence type="ECO:0000256" key="1">
    <source>
        <dbReference type="SAM" id="Phobius"/>
    </source>
</evidence>
<reference evidence="2 3" key="1">
    <citation type="submission" date="2018-08" db="EMBL/GenBank/DDBJ databases">
        <title>Comamonas testosteroni strain SWCO2.</title>
        <authorList>
            <person name="Jiang N."/>
            <person name="Zhang X.Z."/>
        </authorList>
    </citation>
    <scope>NUCLEOTIDE SEQUENCE [LARGE SCALE GENOMIC DNA]</scope>
    <source>
        <strain evidence="2 3">SWCO2</strain>
    </source>
</reference>
<evidence type="ECO:0000313" key="3">
    <source>
        <dbReference type="Proteomes" id="UP000261948"/>
    </source>
</evidence>
<evidence type="ECO:0000313" key="2">
    <source>
        <dbReference type="EMBL" id="RGE42084.1"/>
    </source>
</evidence>
<accession>A0A373FD71</accession>
<protein>
    <submittedName>
        <fullName evidence="2">Uncharacterized protein</fullName>
    </submittedName>
</protein>
<keyword evidence="1" id="KW-1133">Transmembrane helix</keyword>
<gene>
    <name evidence="2" type="ORF">DZC30_17460</name>
</gene>
<keyword evidence="3" id="KW-1185">Reference proteome</keyword>
<comment type="caution">
    <text evidence="2">The sequence shown here is derived from an EMBL/GenBank/DDBJ whole genome shotgun (WGS) entry which is preliminary data.</text>
</comment>